<reference evidence="2 4" key="2">
    <citation type="submission" date="2017-06" db="EMBL/GenBank/DDBJ databases">
        <authorList>
            <consortium name="Pathogen Informatics"/>
        </authorList>
    </citation>
    <scope>NUCLEOTIDE SEQUENCE [LARGE SCALE GENOMIC DNA]</scope>
    <source>
        <strain evidence="2 4">NCTC12947</strain>
    </source>
</reference>
<evidence type="ECO:0000313" key="4">
    <source>
        <dbReference type="Proteomes" id="UP000215539"/>
    </source>
</evidence>
<dbReference type="Gene3D" id="3.80.10.10">
    <property type="entry name" value="Ribonuclease Inhibitor"/>
    <property type="match status" value="1"/>
</dbReference>
<sequence>MNEYKKKIGSYYYLYNDFTNYLVQNVPYQLLEISKAEDFQKAIKYAKRKGIEKIAIACNPSKEDLLLLTELPLKGISIREVAPQTDLSFLNQIATLTYISIEFTASGVLDLANFPHLEVLNVVAGIKLLHINKTIHLKEIFLREFKEPFDSWGTINVDIIEFYACTITSFDFLKNCTGIKTLEIENSRKLTSISISGLKNAGTIERLYLKNCKYLTDYSAFPDFTNLKYLYLLNCGAMENCKLFEAMQQLEYAYIDIDIVDGNVDILMQKPVIFKNYKHFNHKNNLRLVGSAYDKPYNELYRGKELAYRF</sequence>
<dbReference type="Proteomes" id="UP000065822">
    <property type="component" value="Chromosome"/>
</dbReference>
<organism evidence="2 4">
    <name type="scientific">Capnocytophaga haemolytica</name>
    <dbReference type="NCBI Taxonomy" id="45243"/>
    <lineage>
        <taxon>Bacteria</taxon>
        <taxon>Pseudomonadati</taxon>
        <taxon>Bacteroidota</taxon>
        <taxon>Flavobacteriia</taxon>
        <taxon>Flavobacteriales</taxon>
        <taxon>Flavobacteriaceae</taxon>
        <taxon>Capnocytophaga</taxon>
    </lineage>
</organism>
<dbReference type="AlphaFoldDB" id="A0AAX2GYL3"/>
<gene>
    <name evidence="1" type="ORF">AXF12_05330</name>
    <name evidence="2" type="ORF">SAMEA44541418_00659</name>
</gene>
<dbReference type="InterPro" id="IPR032675">
    <property type="entry name" value="LRR_dom_sf"/>
</dbReference>
<protein>
    <submittedName>
        <fullName evidence="2">Leucine Rich repeats (2 copies)</fullName>
    </submittedName>
</protein>
<name>A0AAX2GYL3_9FLAO</name>
<dbReference type="KEGG" id="chg:AXF12_05330"/>
<dbReference type="EMBL" id="LT906449">
    <property type="protein sequence ID" value="SNV05926.1"/>
    <property type="molecule type" value="Genomic_DNA"/>
</dbReference>
<evidence type="ECO:0000313" key="1">
    <source>
        <dbReference type="EMBL" id="AMD84990.1"/>
    </source>
</evidence>
<evidence type="ECO:0000313" key="2">
    <source>
        <dbReference type="EMBL" id="SNV05926.1"/>
    </source>
</evidence>
<keyword evidence="3" id="KW-1185">Reference proteome</keyword>
<dbReference type="RefSeq" id="WP_066428988.1">
    <property type="nucleotide sequence ID" value="NZ_CP014227.1"/>
</dbReference>
<reference evidence="1 3" key="1">
    <citation type="submission" date="2016-02" db="EMBL/GenBank/DDBJ databases">
        <authorList>
            <person name="Holder M.E."/>
            <person name="Ajami N.J."/>
            <person name="Petrosino J.F."/>
        </authorList>
    </citation>
    <scope>NUCLEOTIDE SEQUENCE [LARGE SCALE GENOMIC DNA]</scope>
    <source>
        <strain evidence="1 3">CCUG 32990</strain>
    </source>
</reference>
<dbReference type="SUPFAM" id="SSF52058">
    <property type="entry name" value="L domain-like"/>
    <property type="match status" value="1"/>
</dbReference>
<accession>A0AAX2GYL3</accession>
<dbReference type="Proteomes" id="UP000215539">
    <property type="component" value="Chromosome 1"/>
</dbReference>
<proteinExistence type="predicted"/>
<dbReference type="EMBL" id="CP014227">
    <property type="protein sequence ID" value="AMD84990.1"/>
    <property type="molecule type" value="Genomic_DNA"/>
</dbReference>
<evidence type="ECO:0000313" key="3">
    <source>
        <dbReference type="Proteomes" id="UP000065822"/>
    </source>
</evidence>